<comment type="cofactor">
    <cofactor evidence="2 11">
        <name>FAD</name>
        <dbReference type="ChEBI" id="CHEBI:57692"/>
    </cofactor>
</comment>
<keyword evidence="9 11" id="KW-0560">Oxidoreductase</keyword>
<dbReference type="STRING" id="258723.GCA_900169305_00075"/>
<dbReference type="UniPathway" id="UPA00252"/>
<dbReference type="GO" id="GO:0006783">
    <property type="term" value="P:heme biosynthetic process"/>
    <property type="evidence" value="ECO:0007669"/>
    <property type="project" value="UniProtKB-UniRule"/>
</dbReference>
<evidence type="ECO:0000256" key="5">
    <source>
        <dbReference type="ARBA" id="ARBA00012402"/>
    </source>
</evidence>
<comment type="subcellular location">
    <subcellularLocation>
        <location evidence="11">Cytoplasm</location>
    </subcellularLocation>
</comment>
<dbReference type="Pfam" id="PF01593">
    <property type="entry name" value="Amino_oxidase"/>
    <property type="match status" value="1"/>
</dbReference>
<dbReference type="Gene3D" id="1.10.3110.10">
    <property type="entry name" value="protoporphyrinogen ix oxidase, domain 3"/>
    <property type="match status" value="1"/>
</dbReference>
<dbReference type="EMBL" id="FOSJ01000035">
    <property type="protein sequence ID" value="SFK44395.1"/>
    <property type="molecule type" value="Genomic_DNA"/>
</dbReference>
<comment type="catalytic activity">
    <reaction evidence="1">
        <text>coproporphyrinogen III + 3 O2 = coproporphyrin III + 3 H2O2</text>
        <dbReference type="Rhea" id="RHEA:43436"/>
        <dbReference type="ChEBI" id="CHEBI:15379"/>
        <dbReference type="ChEBI" id="CHEBI:16240"/>
        <dbReference type="ChEBI" id="CHEBI:57309"/>
        <dbReference type="ChEBI" id="CHEBI:131725"/>
        <dbReference type="EC" id="1.3.3.15"/>
    </reaction>
    <physiologicalReaction direction="left-to-right" evidence="1">
        <dbReference type="Rhea" id="RHEA:43437"/>
    </physiologicalReaction>
</comment>
<keyword evidence="8 11" id="KW-0274">FAD</keyword>
<evidence type="ECO:0000256" key="1">
    <source>
        <dbReference type="ARBA" id="ARBA00001755"/>
    </source>
</evidence>
<dbReference type="InterPro" id="IPR004572">
    <property type="entry name" value="Protoporphyrinogen_oxidase"/>
</dbReference>
<evidence type="ECO:0000256" key="3">
    <source>
        <dbReference type="ARBA" id="ARBA00004744"/>
    </source>
</evidence>
<sequence>MKRSKKRIAVIGTGITGLTAAYRLKKIIKEENLPLELLVLEGSIRSGGKIHTMKMGEDFVDIGAESIDIRTDHTLDLIKELDLQKEMTHSQNGKQDIYAFNKLYHIDNPSYNGIPSKRSDIWKYDILSFQGKITYLKDTYLSDTEVHDKTSVMEYLTKRIGTELTEYVAEPYFSKIYVTDMESTSIEVLNKQIVELEQEYGDLTKAIEANPNLLDGTGNQISFKQGLETLTTALLEEVNEHVLFSKKVTEIKKSIEGTYILDINHKEQVRVGAVVVATDPSVYKELFNDPELIDYFKDIKTTSVGFSMFSFPKGAIKDEPQGNGVLCSRRNDSHISSIVWLNKKWKSLENKEEELIGVYFGRGNEEIMLSLSNKQIEELLLKDLERILGISAEPIFHVVKRWTNSYLKSSFKFQDERPRLLDAIRTDYPGIYLAGNGVNGFGINSCIEQGNEVSEKVIAHLKKQNGLY</sequence>
<dbReference type="PANTHER" id="PTHR42923:SF3">
    <property type="entry name" value="PROTOPORPHYRINOGEN OXIDASE"/>
    <property type="match status" value="1"/>
</dbReference>
<dbReference type="SUPFAM" id="SSF54373">
    <property type="entry name" value="FAD-linked reductases, C-terminal domain"/>
    <property type="match status" value="1"/>
</dbReference>
<dbReference type="AlphaFoldDB" id="A0A1I3ZK38"/>
<keyword evidence="7 11" id="KW-0285">Flavoprotein</keyword>
<evidence type="ECO:0000256" key="10">
    <source>
        <dbReference type="ARBA" id="ARBA00023133"/>
    </source>
</evidence>
<keyword evidence="11" id="KW-0963">Cytoplasm</keyword>
<organism evidence="13 14">
    <name type="scientific">Marinilactibacillus piezotolerans</name>
    <dbReference type="NCBI Taxonomy" id="258723"/>
    <lineage>
        <taxon>Bacteria</taxon>
        <taxon>Bacillati</taxon>
        <taxon>Bacillota</taxon>
        <taxon>Bacilli</taxon>
        <taxon>Lactobacillales</taxon>
        <taxon>Carnobacteriaceae</taxon>
        <taxon>Marinilactibacillus</taxon>
    </lineage>
</organism>
<evidence type="ECO:0000313" key="14">
    <source>
        <dbReference type="Proteomes" id="UP000199589"/>
    </source>
</evidence>
<dbReference type="PANTHER" id="PTHR42923">
    <property type="entry name" value="PROTOPORPHYRINOGEN OXIDASE"/>
    <property type="match status" value="1"/>
</dbReference>
<dbReference type="GO" id="GO:0004729">
    <property type="term" value="F:oxygen-dependent protoporphyrinogen oxidase activity"/>
    <property type="evidence" value="ECO:0007669"/>
    <property type="project" value="UniProtKB-UniRule"/>
</dbReference>
<evidence type="ECO:0000256" key="9">
    <source>
        <dbReference type="ARBA" id="ARBA00023002"/>
    </source>
</evidence>
<name>A0A1I3ZK38_9LACT</name>
<dbReference type="Gene3D" id="3.50.50.60">
    <property type="entry name" value="FAD/NAD(P)-binding domain"/>
    <property type="match status" value="1"/>
</dbReference>
<reference evidence="14" key="1">
    <citation type="submission" date="2016-10" db="EMBL/GenBank/DDBJ databases">
        <authorList>
            <person name="Varghese N."/>
            <person name="Submissions S."/>
        </authorList>
    </citation>
    <scope>NUCLEOTIDE SEQUENCE [LARGE SCALE GENOMIC DNA]</scope>
    <source>
        <strain evidence="14">DSM 16108</strain>
    </source>
</reference>
<evidence type="ECO:0000256" key="11">
    <source>
        <dbReference type="RuleBase" id="RU364052"/>
    </source>
</evidence>
<dbReference type="RefSeq" id="WP_072694504.1">
    <property type="nucleotide sequence ID" value="NZ_FOSJ01000035.1"/>
</dbReference>
<comment type="similarity">
    <text evidence="4 11">Belongs to the protoporphyrinogen/coproporphyrinogen oxidase family. Coproporphyrinogen III oxidase subfamily.</text>
</comment>
<evidence type="ECO:0000256" key="4">
    <source>
        <dbReference type="ARBA" id="ARBA00008310"/>
    </source>
</evidence>
<evidence type="ECO:0000256" key="6">
    <source>
        <dbReference type="ARBA" id="ARBA00019046"/>
    </source>
</evidence>
<dbReference type="InterPro" id="IPR050464">
    <property type="entry name" value="Zeta_carotene_desat/Oxidored"/>
</dbReference>
<dbReference type="InterPro" id="IPR002937">
    <property type="entry name" value="Amino_oxidase"/>
</dbReference>
<dbReference type="Proteomes" id="UP000199589">
    <property type="component" value="Unassembled WGS sequence"/>
</dbReference>
<dbReference type="InterPro" id="IPR036188">
    <property type="entry name" value="FAD/NAD-bd_sf"/>
</dbReference>
<comment type="function">
    <text evidence="11">Involved in coproporphyrin-dependent heme b biosynthesis. Catalyzes the oxidation of coproporphyrinogen III to coproporphyrin III.</text>
</comment>
<dbReference type="SUPFAM" id="SSF51905">
    <property type="entry name" value="FAD/NAD(P)-binding domain"/>
    <property type="match status" value="1"/>
</dbReference>
<comment type="pathway">
    <text evidence="3 11">Porphyrin-containing compound metabolism; protoheme biosynthesis.</text>
</comment>
<dbReference type="NCBIfam" id="TIGR00562">
    <property type="entry name" value="proto_IX_ox"/>
    <property type="match status" value="1"/>
</dbReference>
<evidence type="ECO:0000313" key="13">
    <source>
        <dbReference type="EMBL" id="SFK44395.1"/>
    </source>
</evidence>
<protein>
    <recommendedName>
        <fullName evidence="6 11">Coproporphyrinogen III oxidase</fullName>
        <ecNumber evidence="5 11">1.3.3.15</ecNumber>
    </recommendedName>
</protein>
<accession>A0A1I3ZK38</accession>
<feature type="domain" description="Amine oxidase" evidence="12">
    <location>
        <begin position="15"/>
        <end position="458"/>
    </location>
</feature>
<evidence type="ECO:0000259" key="12">
    <source>
        <dbReference type="Pfam" id="PF01593"/>
    </source>
</evidence>
<dbReference type="Gene3D" id="3.90.660.20">
    <property type="entry name" value="Protoporphyrinogen oxidase, mitochondrial, domain 2"/>
    <property type="match status" value="1"/>
</dbReference>
<dbReference type="GO" id="GO:0005737">
    <property type="term" value="C:cytoplasm"/>
    <property type="evidence" value="ECO:0007669"/>
    <property type="project" value="UniProtKB-SubCell"/>
</dbReference>
<keyword evidence="14" id="KW-1185">Reference proteome</keyword>
<proteinExistence type="inferred from homology"/>
<keyword evidence="10 11" id="KW-0350">Heme biosynthesis</keyword>
<dbReference type="OrthoDB" id="9805195at2"/>
<evidence type="ECO:0000256" key="2">
    <source>
        <dbReference type="ARBA" id="ARBA00001974"/>
    </source>
</evidence>
<evidence type="ECO:0000256" key="7">
    <source>
        <dbReference type="ARBA" id="ARBA00022630"/>
    </source>
</evidence>
<gene>
    <name evidence="13" type="ORF">SAMN04488569_10353</name>
</gene>
<evidence type="ECO:0000256" key="8">
    <source>
        <dbReference type="ARBA" id="ARBA00022827"/>
    </source>
</evidence>
<dbReference type="EC" id="1.3.3.15" evidence="5 11"/>